<dbReference type="RefSeq" id="XP_018065355.1">
    <property type="nucleotide sequence ID" value="XM_018220442.1"/>
</dbReference>
<dbReference type="InParanoid" id="A0A194WSR1"/>
<dbReference type="OrthoDB" id="10654741at2759"/>
<sequence>MCFLGTKKPPRKHPKPQPPAKIICPFQSQPGNRTSKLPHHVHFPPPPPPPPSNPTPKPTFFLSKPKQKPKPKPKKQEMIPYVPVHAYGFPVPPLPPPTNHGQIAIWNYNDYTSFEQSLELSRYRERERVAKEERERKVVEERQGREWGELERFRERQWRRDDAFQGLMMESLRERIKVGEKGEKDGGGAGGEWKKEVGGLRKEVEEMKREREMGDTVAVAKARAEAFKEAREEEKAKKEKESFGWGDRDNREREYGRYSREQDGFDWDRGRGDWNQKDRGKKALEDRFDDIEIFGRGMALGRQEAQPLPTPARRPLLGERRGGFGYGGEFHYKEDSYEGYEYSHGMPWHQPHLSERRDPLRRGACPGTEGLRDGIKGVQSSLGRFEDRFRLEDAKRGIEKDFRQQYAFDRLADTVGQMNRRLGC</sequence>
<evidence type="ECO:0000313" key="2">
    <source>
        <dbReference type="EMBL" id="KUJ11000.1"/>
    </source>
</evidence>
<dbReference type="KEGG" id="psco:LY89DRAFT_739219"/>
<proteinExistence type="predicted"/>
<dbReference type="Proteomes" id="UP000070700">
    <property type="component" value="Unassembled WGS sequence"/>
</dbReference>
<keyword evidence="3" id="KW-1185">Reference proteome</keyword>
<dbReference type="EMBL" id="KQ947427">
    <property type="protein sequence ID" value="KUJ11000.1"/>
    <property type="molecule type" value="Genomic_DNA"/>
</dbReference>
<reference evidence="2 3" key="1">
    <citation type="submission" date="2015-10" db="EMBL/GenBank/DDBJ databases">
        <title>Full genome of DAOMC 229536 Phialocephala scopiformis, a fungal endophyte of spruce producing the potent anti-insectan compound rugulosin.</title>
        <authorList>
            <consortium name="DOE Joint Genome Institute"/>
            <person name="Walker A.K."/>
            <person name="Frasz S.L."/>
            <person name="Seifert K.A."/>
            <person name="Miller J.D."/>
            <person name="Mondo S.J."/>
            <person name="Labutti K."/>
            <person name="Lipzen A."/>
            <person name="Dockter R."/>
            <person name="Kennedy M."/>
            <person name="Grigoriev I.V."/>
            <person name="Spatafora J.W."/>
        </authorList>
    </citation>
    <scope>NUCLEOTIDE SEQUENCE [LARGE SCALE GENOMIC DNA]</scope>
    <source>
        <strain evidence="2 3">CBS 120377</strain>
    </source>
</reference>
<dbReference type="GeneID" id="28830168"/>
<protein>
    <submittedName>
        <fullName evidence="2">Uncharacterized protein</fullName>
    </submittedName>
</protein>
<gene>
    <name evidence="2" type="ORF">LY89DRAFT_739219</name>
</gene>
<feature type="compositionally biased region" description="Pro residues" evidence="1">
    <location>
        <begin position="43"/>
        <end position="57"/>
    </location>
</feature>
<evidence type="ECO:0000256" key="1">
    <source>
        <dbReference type="SAM" id="MobiDB-lite"/>
    </source>
</evidence>
<feature type="region of interest" description="Disordered" evidence="1">
    <location>
        <begin position="178"/>
        <end position="197"/>
    </location>
</feature>
<feature type="region of interest" description="Disordered" evidence="1">
    <location>
        <begin position="1"/>
        <end position="76"/>
    </location>
</feature>
<feature type="compositionally biased region" description="Polar residues" evidence="1">
    <location>
        <begin position="26"/>
        <end position="35"/>
    </location>
</feature>
<evidence type="ECO:0000313" key="3">
    <source>
        <dbReference type="Proteomes" id="UP000070700"/>
    </source>
</evidence>
<organism evidence="2 3">
    <name type="scientific">Mollisia scopiformis</name>
    <name type="common">Conifer needle endophyte fungus</name>
    <name type="synonym">Phialocephala scopiformis</name>
    <dbReference type="NCBI Taxonomy" id="149040"/>
    <lineage>
        <taxon>Eukaryota</taxon>
        <taxon>Fungi</taxon>
        <taxon>Dikarya</taxon>
        <taxon>Ascomycota</taxon>
        <taxon>Pezizomycotina</taxon>
        <taxon>Leotiomycetes</taxon>
        <taxon>Helotiales</taxon>
        <taxon>Mollisiaceae</taxon>
        <taxon>Mollisia</taxon>
    </lineage>
</organism>
<dbReference type="AlphaFoldDB" id="A0A194WSR1"/>
<accession>A0A194WSR1</accession>
<name>A0A194WSR1_MOLSC</name>